<organism evidence="2 3">
    <name type="scientific">Eleusine coracana subsp. coracana</name>
    <dbReference type="NCBI Taxonomy" id="191504"/>
    <lineage>
        <taxon>Eukaryota</taxon>
        <taxon>Viridiplantae</taxon>
        <taxon>Streptophyta</taxon>
        <taxon>Embryophyta</taxon>
        <taxon>Tracheophyta</taxon>
        <taxon>Spermatophyta</taxon>
        <taxon>Magnoliopsida</taxon>
        <taxon>Liliopsida</taxon>
        <taxon>Poales</taxon>
        <taxon>Poaceae</taxon>
        <taxon>PACMAD clade</taxon>
        <taxon>Chloridoideae</taxon>
        <taxon>Cynodonteae</taxon>
        <taxon>Eleusininae</taxon>
        <taxon>Eleusine</taxon>
    </lineage>
</organism>
<accession>A0AAV5F474</accession>
<evidence type="ECO:0000313" key="2">
    <source>
        <dbReference type="EMBL" id="GJN29130.1"/>
    </source>
</evidence>
<feature type="compositionally biased region" description="Basic and acidic residues" evidence="1">
    <location>
        <begin position="39"/>
        <end position="59"/>
    </location>
</feature>
<keyword evidence="3" id="KW-1185">Reference proteome</keyword>
<dbReference type="Proteomes" id="UP001054889">
    <property type="component" value="Unassembled WGS sequence"/>
</dbReference>
<name>A0AAV5F474_ELECO</name>
<reference evidence="2" key="1">
    <citation type="journal article" date="2018" name="DNA Res.">
        <title>Multiple hybrid de novo genome assembly of finger millet, an orphan allotetraploid crop.</title>
        <authorList>
            <person name="Hatakeyama M."/>
            <person name="Aluri S."/>
            <person name="Balachadran M.T."/>
            <person name="Sivarajan S.R."/>
            <person name="Patrignani A."/>
            <person name="Gruter S."/>
            <person name="Poveda L."/>
            <person name="Shimizu-Inatsugi R."/>
            <person name="Baeten J."/>
            <person name="Francoijs K.J."/>
            <person name="Nataraja K.N."/>
            <person name="Reddy Y.A.N."/>
            <person name="Phadnis S."/>
            <person name="Ravikumar R.L."/>
            <person name="Schlapbach R."/>
            <person name="Sreeman S.M."/>
            <person name="Shimizu K.K."/>
        </authorList>
    </citation>
    <scope>NUCLEOTIDE SEQUENCE</scope>
</reference>
<evidence type="ECO:0000313" key="3">
    <source>
        <dbReference type="Proteomes" id="UP001054889"/>
    </source>
</evidence>
<evidence type="ECO:0000256" key="1">
    <source>
        <dbReference type="SAM" id="MobiDB-lite"/>
    </source>
</evidence>
<proteinExistence type="predicted"/>
<dbReference type="AlphaFoldDB" id="A0AAV5F474"/>
<feature type="region of interest" description="Disordered" evidence="1">
    <location>
        <begin position="1"/>
        <end position="67"/>
    </location>
</feature>
<feature type="compositionally biased region" description="Gly residues" evidence="1">
    <location>
        <begin position="1"/>
        <end position="13"/>
    </location>
</feature>
<protein>
    <submittedName>
        <fullName evidence="2">Uncharacterized protein</fullName>
    </submittedName>
</protein>
<reference evidence="2" key="2">
    <citation type="submission" date="2021-12" db="EMBL/GenBank/DDBJ databases">
        <title>Resequencing data analysis of finger millet.</title>
        <authorList>
            <person name="Hatakeyama M."/>
            <person name="Aluri S."/>
            <person name="Balachadran M.T."/>
            <person name="Sivarajan S.R."/>
            <person name="Poveda L."/>
            <person name="Shimizu-Inatsugi R."/>
            <person name="Schlapbach R."/>
            <person name="Sreeman S.M."/>
            <person name="Shimizu K.K."/>
        </authorList>
    </citation>
    <scope>NUCLEOTIDE SEQUENCE</scope>
</reference>
<sequence length="95" mass="9435">MSGGDSTAGGGARDGGKSDDNGQGRSAASTGGGGLGRSGELRQPWEEQRAGGGEGDAHRPPSHRRNTLASAVEREMKAAVRLVPPGVVASVVAVT</sequence>
<comment type="caution">
    <text evidence="2">The sequence shown here is derived from an EMBL/GenBank/DDBJ whole genome shotgun (WGS) entry which is preliminary data.</text>
</comment>
<gene>
    <name evidence="2" type="primary">gb17325</name>
    <name evidence="2" type="ORF">PR202_gb17325</name>
</gene>
<dbReference type="EMBL" id="BQKI01000081">
    <property type="protein sequence ID" value="GJN29130.1"/>
    <property type="molecule type" value="Genomic_DNA"/>
</dbReference>